<dbReference type="AlphaFoldDB" id="A0A371DRZ7"/>
<organism evidence="1 2">
    <name type="scientific">Lentinus brumalis</name>
    <dbReference type="NCBI Taxonomy" id="2498619"/>
    <lineage>
        <taxon>Eukaryota</taxon>
        <taxon>Fungi</taxon>
        <taxon>Dikarya</taxon>
        <taxon>Basidiomycota</taxon>
        <taxon>Agaricomycotina</taxon>
        <taxon>Agaricomycetes</taxon>
        <taxon>Polyporales</taxon>
        <taxon>Polyporaceae</taxon>
        <taxon>Lentinus</taxon>
    </lineage>
</organism>
<dbReference type="Proteomes" id="UP000256964">
    <property type="component" value="Unassembled WGS sequence"/>
</dbReference>
<evidence type="ECO:0000313" key="1">
    <source>
        <dbReference type="EMBL" id="RDX55274.1"/>
    </source>
</evidence>
<evidence type="ECO:0000313" key="2">
    <source>
        <dbReference type="Proteomes" id="UP000256964"/>
    </source>
</evidence>
<keyword evidence="2" id="KW-1185">Reference proteome</keyword>
<protein>
    <submittedName>
        <fullName evidence="1">Uncharacterized protein</fullName>
    </submittedName>
</protein>
<accession>A0A371DRZ7</accession>
<sequence length="106" mass="12117">MPLLPLPDELLLLENLDDTEDPCDDEELLALPLDFTSYEVDAYELKVLAAYELKLRIGLAFNLLGDKESHVKKDHLRAQSEINKTRDLGKLKANEYNPNFDCIQTL</sequence>
<reference evidence="1 2" key="1">
    <citation type="journal article" date="2018" name="Biotechnol. Biofuels">
        <title>Integrative visual omics of the white-rot fungus Polyporus brumalis exposes the biotechnological potential of its oxidative enzymes for delignifying raw plant biomass.</title>
        <authorList>
            <person name="Miyauchi S."/>
            <person name="Rancon A."/>
            <person name="Drula E."/>
            <person name="Hage H."/>
            <person name="Chaduli D."/>
            <person name="Favel A."/>
            <person name="Grisel S."/>
            <person name="Henrissat B."/>
            <person name="Herpoel-Gimbert I."/>
            <person name="Ruiz-Duenas F.J."/>
            <person name="Chevret D."/>
            <person name="Hainaut M."/>
            <person name="Lin J."/>
            <person name="Wang M."/>
            <person name="Pangilinan J."/>
            <person name="Lipzen A."/>
            <person name="Lesage-Meessen L."/>
            <person name="Navarro D."/>
            <person name="Riley R."/>
            <person name="Grigoriev I.V."/>
            <person name="Zhou S."/>
            <person name="Raouche S."/>
            <person name="Rosso M.N."/>
        </authorList>
    </citation>
    <scope>NUCLEOTIDE SEQUENCE [LARGE SCALE GENOMIC DNA]</scope>
    <source>
        <strain evidence="1 2">BRFM 1820</strain>
    </source>
</reference>
<gene>
    <name evidence="1" type="ORF">OH76DRAFT_1478704</name>
</gene>
<dbReference type="EMBL" id="KZ857383">
    <property type="protein sequence ID" value="RDX55274.1"/>
    <property type="molecule type" value="Genomic_DNA"/>
</dbReference>
<name>A0A371DRZ7_9APHY</name>
<proteinExistence type="predicted"/>